<sequence length="584" mass="61796">MTRRKLAAVLAAVALIVPGCAGVPSSSSPQAIGTVQRPAPPGMPAPTPGMEPETVLREFLKATADPSNRHRAARQFLTESGSRTWDDAGAAVLIESPVFADQRGVDRWTINVRANKLGTLSDIGVFETAQGDVQDPQFTLVKANGEWRIDSLPNGVLLDWGQFQSTYRRYTVYFADPAGRTVVPDPRYVAVNDPDLLATELVYKLLSGPRPELAGAVRNHLNGLRLRGPVTRVDGSRVDVGRGYGGVRVELEGDLTPDQRTRQFLAAQVIWTLSRAGIAGPYVLQVNGAPLDEQFAQGWSTQNVASTDPGASEGAGVGLYGLLNGSMVTVDRDAAVPVRGSFGQVGNQVSAALSRSGRQVASVVRVQTGDDPQMSLWVGANGANGSEAVGGKTLTRPSWALDDAVWTVIDGGRVVRIIQEATTSMVAVLPVEPSAVAEKYKGPITELALSRDGTRAAMIIEGQVILATVVQTESGDYALTRPRRLGYGLGNSAVSLAWRTGDDIAVARNDGSHPVANVNLDGVNSDLNDQNLLTPVSTVAASPAAIYIADARGVLQLTGLGTPEERWVEVRPLMVPQAIPVLTG</sequence>
<evidence type="ECO:0000256" key="1">
    <source>
        <dbReference type="ARBA" id="ARBA00022475"/>
    </source>
</evidence>
<comment type="similarity">
    <text evidence="6">Belongs to the LpqB lipoprotein family.</text>
</comment>
<accession>A0A0U1B6W1</accession>
<evidence type="ECO:0000256" key="2">
    <source>
        <dbReference type="ARBA" id="ARBA00022729"/>
    </source>
</evidence>
<dbReference type="InterPro" id="IPR019606">
    <property type="entry name" value="GerMN"/>
</dbReference>
<dbReference type="EMBL" id="CSWP01000005">
    <property type="protein sequence ID" value="CPV55330.1"/>
    <property type="molecule type" value="Genomic_DNA"/>
</dbReference>
<dbReference type="NCBIfam" id="NF010141">
    <property type="entry name" value="PRK13616.1"/>
    <property type="match status" value="1"/>
</dbReference>
<organism evidence="9 10">
    <name type="scientific">Mycobacteroides abscessus</name>
    <dbReference type="NCBI Taxonomy" id="36809"/>
    <lineage>
        <taxon>Bacteria</taxon>
        <taxon>Bacillati</taxon>
        <taxon>Actinomycetota</taxon>
        <taxon>Actinomycetes</taxon>
        <taxon>Mycobacteriales</taxon>
        <taxon>Mycobacteriaceae</taxon>
        <taxon>Mycobacteroides</taxon>
    </lineage>
</organism>
<evidence type="ECO:0000256" key="3">
    <source>
        <dbReference type="ARBA" id="ARBA00023136"/>
    </source>
</evidence>
<name>A0A0U1B6W1_9MYCO</name>
<evidence type="ECO:0000259" key="8">
    <source>
        <dbReference type="SMART" id="SM00909"/>
    </source>
</evidence>
<evidence type="ECO:0000256" key="7">
    <source>
        <dbReference type="SAM" id="SignalP"/>
    </source>
</evidence>
<reference evidence="9 10" key="1">
    <citation type="submission" date="2015-03" db="EMBL/GenBank/DDBJ databases">
        <authorList>
            <person name="Murphy D."/>
        </authorList>
    </citation>
    <scope>NUCLEOTIDE SEQUENCE [LARGE SCALE GENOMIC DNA]</scope>
    <source>
        <strain evidence="9 10">PAP088</strain>
    </source>
</reference>
<dbReference type="Pfam" id="PF25976">
    <property type="entry name" value="LpqB_N"/>
    <property type="match status" value="1"/>
</dbReference>
<feature type="signal peptide" evidence="7">
    <location>
        <begin position="1"/>
        <end position="21"/>
    </location>
</feature>
<evidence type="ECO:0000313" key="9">
    <source>
        <dbReference type="EMBL" id="CPV55330.1"/>
    </source>
</evidence>
<dbReference type="SMART" id="SM00909">
    <property type="entry name" value="Germane"/>
    <property type="match status" value="1"/>
</dbReference>
<comment type="subcellular location">
    <subcellularLocation>
        <location evidence="6">Cell membrane</location>
        <topology evidence="6">Lipid-anchor</topology>
    </subcellularLocation>
</comment>
<dbReference type="HAMAP" id="MF_01373">
    <property type="entry name" value="LpqB_lipoprot"/>
    <property type="match status" value="1"/>
</dbReference>
<evidence type="ECO:0000256" key="4">
    <source>
        <dbReference type="ARBA" id="ARBA00023139"/>
    </source>
</evidence>
<proteinExistence type="inferred from homology"/>
<dbReference type="AlphaFoldDB" id="A0A0U1B6W1"/>
<keyword evidence="1" id="KW-1003">Cell membrane</keyword>
<evidence type="ECO:0000256" key="5">
    <source>
        <dbReference type="ARBA" id="ARBA00023288"/>
    </source>
</evidence>
<feature type="chain" id="PRO_5043133763" description="Lipoprotein LpqB" evidence="7">
    <location>
        <begin position="22"/>
        <end position="584"/>
    </location>
</feature>
<dbReference type="Pfam" id="PF10647">
    <property type="entry name" value="Gmad1"/>
    <property type="match status" value="1"/>
</dbReference>
<gene>
    <name evidence="6" type="primary">lpqB</name>
    <name evidence="9" type="ORF">ERS075579_02670</name>
</gene>
<dbReference type="InterPro" id="IPR023959">
    <property type="entry name" value="LpqB"/>
</dbReference>
<protein>
    <recommendedName>
        <fullName evidence="6">Lipoprotein LpqB</fullName>
    </recommendedName>
</protein>
<feature type="domain" description="GerMN" evidence="8">
    <location>
        <begin position="198"/>
        <end position="295"/>
    </location>
</feature>
<keyword evidence="2 7" id="KW-0732">Signal</keyword>
<evidence type="ECO:0000256" key="6">
    <source>
        <dbReference type="HAMAP-Rule" id="MF_01373"/>
    </source>
</evidence>
<keyword evidence="3" id="KW-0472">Membrane</keyword>
<dbReference type="Proteomes" id="UP000045782">
    <property type="component" value="Unassembled WGS sequence"/>
</dbReference>
<dbReference type="InterPro" id="IPR018910">
    <property type="entry name" value="LpqB_C"/>
</dbReference>
<keyword evidence="4" id="KW-0564">Palmitate</keyword>
<keyword evidence="5 9" id="KW-0449">Lipoprotein</keyword>
<dbReference type="RefSeq" id="WP_005070187.1">
    <property type="nucleotide sequence ID" value="NZ_CP014952.1"/>
</dbReference>
<dbReference type="GO" id="GO:0005886">
    <property type="term" value="C:plasma membrane"/>
    <property type="evidence" value="ECO:0007669"/>
    <property type="project" value="UniProtKB-SubCell"/>
</dbReference>
<dbReference type="Pfam" id="PF10646">
    <property type="entry name" value="Germane"/>
    <property type="match status" value="1"/>
</dbReference>
<dbReference type="InterPro" id="IPR059026">
    <property type="entry name" value="LpqB_N"/>
</dbReference>
<evidence type="ECO:0000313" key="10">
    <source>
        <dbReference type="Proteomes" id="UP000045782"/>
    </source>
</evidence>